<proteinExistence type="predicted"/>
<dbReference type="RefSeq" id="WP_197959565.1">
    <property type="nucleotide sequence ID" value="NZ_JACCHP010000006.1"/>
</dbReference>
<sequence length="94" mass="10096">MLKDRREALEMSTVRLKAAISRFIAPSAAPVDIGARVTNAAPATGADRNRSHKLAIAAGRWPHFRGVANEETRPCAPVVFAEGAAEQSALARRF</sequence>
<protein>
    <submittedName>
        <fullName evidence="1">Uncharacterized protein</fullName>
    </submittedName>
</protein>
<dbReference type="EMBL" id="JACCHP010000006">
    <property type="protein sequence ID" value="MBH5398243.1"/>
    <property type="molecule type" value="Genomic_DNA"/>
</dbReference>
<comment type="caution">
    <text evidence="1">The sequence shown here is derived from an EMBL/GenBank/DDBJ whole genome shotgun (WGS) entry which is preliminary data.</text>
</comment>
<evidence type="ECO:0000313" key="1">
    <source>
        <dbReference type="EMBL" id="MBH5398243.1"/>
    </source>
</evidence>
<reference evidence="1 2" key="1">
    <citation type="submission" date="2020-07" db="EMBL/GenBank/DDBJ databases">
        <title>Bradyrhizobium diversity isolated from nodules of indigenous legumes of Western Australia.</title>
        <authorList>
            <person name="Klepa M.S."/>
        </authorList>
    </citation>
    <scope>NUCLEOTIDE SEQUENCE [LARGE SCALE GENOMIC DNA]</scope>
    <source>
        <strain evidence="1 2">CNPSo 4010</strain>
    </source>
</reference>
<keyword evidence="2" id="KW-1185">Reference proteome</keyword>
<dbReference type="Proteomes" id="UP000807370">
    <property type="component" value="Unassembled WGS sequence"/>
</dbReference>
<evidence type="ECO:0000313" key="2">
    <source>
        <dbReference type="Proteomes" id="UP000807370"/>
    </source>
</evidence>
<name>A0ABS0PM58_9BRAD</name>
<accession>A0ABS0PM58</accession>
<organism evidence="1 2">
    <name type="scientific">Bradyrhizobium agreste</name>
    <dbReference type="NCBI Taxonomy" id="2751811"/>
    <lineage>
        <taxon>Bacteria</taxon>
        <taxon>Pseudomonadati</taxon>
        <taxon>Pseudomonadota</taxon>
        <taxon>Alphaproteobacteria</taxon>
        <taxon>Hyphomicrobiales</taxon>
        <taxon>Nitrobacteraceae</taxon>
        <taxon>Bradyrhizobium</taxon>
    </lineage>
</organism>
<gene>
    <name evidence="1" type="ORF">HZZ13_10630</name>
</gene>